<sequence length="412" mass="43099">MPGDEVSYEATEAGSRNRTGPRHAAPKKPLITRLNMPAGKAIAIAAMPTSILMGMGLTPTLAHAKPVPDNPFRDGPCVTAPDKEAEEAEEKDKAEAEKAEKAAEDAKGEAKDETPSEGDEPTPSPSTGDGDKAAGGQADEPEPEPSPSESKNPLDPLGVGDAIKDFFTPDDPTDDKESEEPAPEPSASQEPASEGGKSDATDPVEDTVDGAKDAVGKVTDGAKDAADKAKDTVDGLKPAEDTDPLAPDADGKKPFPCVEEKKVAGDDEVPPAPIPEDPWHLKASSLLLKGADYEGIVNLKTPSGKTKQVMKYVISKGTDIGDLHQTVEGPGGETYHIKSAKGATSTIRGGKTIMYTERLSGHLFGLIPVTFDPEHPPPLNIPTIYLTNVEAVQAAQFGGNLTVPGFHQEITD</sequence>
<comment type="caution">
    <text evidence="2">The sequence shown here is derived from an EMBL/GenBank/DDBJ whole genome shotgun (WGS) entry which is preliminary data.</text>
</comment>
<dbReference type="Proteomes" id="UP001224661">
    <property type="component" value="Unassembled WGS sequence"/>
</dbReference>
<organism evidence="2 3">
    <name type="scientific">Streptomyces solicavernae</name>
    <dbReference type="NCBI Taxonomy" id="3043614"/>
    <lineage>
        <taxon>Bacteria</taxon>
        <taxon>Bacillati</taxon>
        <taxon>Actinomycetota</taxon>
        <taxon>Actinomycetes</taxon>
        <taxon>Kitasatosporales</taxon>
        <taxon>Streptomycetaceae</taxon>
        <taxon>Streptomyces</taxon>
    </lineage>
</organism>
<evidence type="ECO:0008006" key="4">
    <source>
        <dbReference type="Google" id="ProtNLM"/>
    </source>
</evidence>
<dbReference type="RefSeq" id="WP_282511715.1">
    <property type="nucleotide sequence ID" value="NZ_JASCIR010000004.1"/>
</dbReference>
<feature type="compositionally biased region" description="Low complexity" evidence="1">
    <location>
        <begin position="185"/>
        <end position="194"/>
    </location>
</feature>
<accession>A0ABT6RNW0</accession>
<gene>
    <name evidence="2" type="ORF">QIS99_07510</name>
</gene>
<feature type="compositionally biased region" description="Basic and acidic residues" evidence="1">
    <location>
        <begin position="209"/>
        <end position="240"/>
    </location>
</feature>
<reference evidence="2 3" key="1">
    <citation type="submission" date="2023-05" db="EMBL/GenBank/DDBJ databases">
        <title>Draft genome sequence of Streptomyces sp. B-S-A8 isolated from a cave soil in Thailand.</title>
        <authorList>
            <person name="Chamroensaksri N."/>
            <person name="Muangham S."/>
        </authorList>
    </citation>
    <scope>NUCLEOTIDE SEQUENCE [LARGE SCALE GENOMIC DNA]</scope>
    <source>
        <strain evidence="2 3">B-S-A8</strain>
    </source>
</reference>
<evidence type="ECO:0000256" key="1">
    <source>
        <dbReference type="SAM" id="MobiDB-lite"/>
    </source>
</evidence>
<keyword evidence="3" id="KW-1185">Reference proteome</keyword>
<feature type="compositionally biased region" description="Basic and acidic residues" evidence="1">
    <location>
        <begin position="90"/>
        <end position="114"/>
    </location>
</feature>
<proteinExistence type="predicted"/>
<name>A0ABT6RNW0_9ACTN</name>
<evidence type="ECO:0000313" key="2">
    <source>
        <dbReference type="EMBL" id="MDI3386065.1"/>
    </source>
</evidence>
<feature type="compositionally biased region" description="Acidic residues" evidence="1">
    <location>
        <begin position="171"/>
        <end position="182"/>
    </location>
</feature>
<feature type="region of interest" description="Disordered" evidence="1">
    <location>
        <begin position="1"/>
        <end position="32"/>
    </location>
</feature>
<feature type="region of interest" description="Disordered" evidence="1">
    <location>
        <begin position="60"/>
        <end position="256"/>
    </location>
</feature>
<evidence type="ECO:0000313" key="3">
    <source>
        <dbReference type="Proteomes" id="UP001224661"/>
    </source>
</evidence>
<dbReference type="EMBL" id="JASCIR010000004">
    <property type="protein sequence ID" value="MDI3386065.1"/>
    <property type="molecule type" value="Genomic_DNA"/>
</dbReference>
<protein>
    <recommendedName>
        <fullName evidence="4">Hydrogenase expression protein HypF</fullName>
    </recommendedName>
</protein>